<dbReference type="FunFam" id="1.10.10.440:FF:000007">
    <property type="entry name" value="Putative rho GTPase-activating protein 5"/>
    <property type="match status" value="1"/>
</dbReference>
<dbReference type="InterPro" id="IPR008936">
    <property type="entry name" value="Rho_GTPase_activation_prot"/>
</dbReference>
<dbReference type="CDD" id="cd22221">
    <property type="entry name" value="pseudoGTPaseD_p190RhoGAP-A"/>
    <property type="match status" value="1"/>
</dbReference>
<protein>
    <recommendedName>
        <fullName evidence="16">Rho GTPase-activating protein 35</fullName>
    </recommendedName>
</protein>
<dbReference type="Proteomes" id="UP000326458">
    <property type="component" value="Unassembled WGS sequence"/>
</dbReference>
<dbReference type="GO" id="GO:0042995">
    <property type="term" value="C:cell projection"/>
    <property type="evidence" value="ECO:0007669"/>
    <property type="project" value="UniProtKB-SubCell"/>
</dbReference>
<keyword evidence="5" id="KW-0963">Cytoplasm</keyword>
<dbReference type="PANTHER" id="PTHR46005:SF1">
    <property type="entry name" value="RHO GTPASE-ACTIVATING PROTEIN 35"/>
    <property type="match status" value="1"/>
</dbReference>
<evidence type="ECO:0000256" key="8">
    <source>
        <dbReference type="ARBA" id="ARBA00023273"/>
    </source>
</evidence>
<feature type="region of interest" description="Disordered" evidence="10">
    <location>
        <begin position="1178"/>
        <end position="1208"/>
    </location>
</feature>
<feature type="domain" description="FF" evidence="11">
    <location>
        <begin position="485"/>
        <end position="550"/>
    </location>
</feature>
<dbReference type="Pfam" id="PF19518">
    <property type="entry name" value="RhoGAP_pG1_pG2"/>
    <property type="match status" value="1"/>
</dbReference>
<dbReference type="InterPro" id="IPR032835">
    <property type="entry name" value="RhoGAP-FF1"/>
</dbReference>
<dbReference type="InterPro" id="IPR051978">
    <property type="entry name" value="Rho-GAP_domain"/>
</dbReference>
<comment type="caution">
    <text evidence="14">The sequence shown here is derived from an EMBL/GenBank/DDBJ whole genome shotgun (WGS) entry which is preliminary data.</text>
</comment>
<dbReference type="PROSITE" id="PS51676">
    <property type="entry name" value="FF"/>
    <property type="match status" value="4"/>
</dbReference>
<dbReference type="InterPro" id="IPR045786">
    <property type="entry name" value="RhoGAP_pG1_pG2"/>
</dbReference>
<dbReference type="Gene3D" id="1.10.555.10">
    <property type="entry name" value="Rho GTPase activation protein"/>
    <property type="match status" value="1"/>
</dbReference>
<dbReference type="InterPro" id="IPR039007">
    <property type="entry name" value="pG1"/>
</dbReference>
<dbReference type="GO" id="GO:0007266">
    <property type="term" value="P:Rho protein signal transduction"/>
    <property type="evidence" value="ECO:0007669"/>
    <property type="project" value="TreeGrafter"/>
</dbReference>
<keyword evidence="4" id="KW-0343">GTPase activation</keyword>
<dbReference type="GO" id="GO:0008361">
    <property type="term" value="P:regulation of cell size"/>
    <property type="evidence" value="ECO:0007669"/>
    <property type="project" value="TreeGrafter"/>
</dbReference>
<dbReference type="InterPro" id="IPR057284">
    <property type="entry name" value="FF_RHG35_4th"/>
</dbReference>
<evidence type="ECO:0000256" key="6">
    <source>
        <dbReference type="ARBA" id="ARBA00022737"/>
    </source>
</evidence>
<evidence type="ECO:0000256" key="5">
    <source>
        <dbReference type="ARBA" id="ARBA00022490"/>
    </source>
</evidence>
<evidence type="ECO:0000256" key="9">
    <source>
        <dbReference type="SAM" id="Coils"/>
    </source>
</evidence>
<dbReference type="PROSITE" id="PS51852">
    <property type="entry name" value="PG1"/>
    <property type="match status" value="1"/>
</dbReference>
<sequence>MMMARKQDVRIPTYNISVVGLSGTEKEKGQCGIGKSCLCNRFVRPSADEFHLDHTSVLSTSDFGGRVVNNDHFLYWGEVGRSLEDCVECKMHVVEQTEFIDDQTFQPHRSTTLQPYIKRAAATKLASAEKLMYFCTDQLGLEQDFEQKQMPDGKLLIDGFLLGIDVSRGMNRNFDDQLKFVSNLYNQLAKTKKPIVVVLTKCDEGVERYIRDAHTFALSKKNLQVVETSARSNVNVDLAFSTLVQLIDKSRGKTKIIPYFEALKQQSQQIATAKDKYEWLVSRIVKNHNENWLSVSRKMQASPEYQDYVYLEGTQKAKKLFLQHIHRLKHEHIERRRKLYLAALPLAFEALIPNLDEIDHLSCIKAKKLLETKPEFLKWFVVLEETPWDATSHIDNMENERIPFDLMDTVPAEQLYEAHLEKLRNERKRAEMRRAFKENLETSPFITPGKPWEEARSFIMNEDFYQWLEESVYMDIYGKHQKQIIDKAKEEFQELLLEYSELFYELELDAKPSKEKMGVIQDVLGEEQRFKALQKLQAERDALILKHIHFVYHPTKETCPSCPACVDAKIEHLVSSRFIRPSDRNQKNSLSDPNIDRINLVILGKDGLARELANEIRALCTNDDKYVIDGKMYELSLRPIEGNVRLPVNSFQTPTFQPHGCLCLYNSKESLSYVVESIEKSRESTLGRRDNHLAHLPLTLILVNKRGDTSGETLHSLIQQGQQVASKLQCVFLDPASAGIGYGRNINEKQISQVLKGLLDSKRNLNLVSSTASIKDLADVDLRIVMCLMCGDPFSADDILFPVLQSQTCKSSHCGSNNSVLLELPIGLHKKRIELSILSYHSSFSIRKSRLVHGYIVFYSAKRKASLAMLRAFLCEVQDIIPIQLVALTDGAIDVLDNDLSREQLTEGEEIAQEIDGRFTSIPCSQPQHKLEIFHPFFKDVVDKKNIIEATHMYDNAAEACSTTEEVFNSPRAGSPLCNSNLQDSEEDIETPSYSMFREDTPLPSLSKDHSKLSMELEGNDGLSFIMSNFESKLNNKVPPPVKPKPPVHFEITKGDLSYLDQGHRDGQRKSVSSSTWLPPDGFDPSDYAEPMDAVVKPRNEEENIYSVPHDSTQGKIITIRNINKAQSNGSGNGSDSEMDTSSLERGRKVSIVSKPVLYRTRCSRLGRFASYRTSFSVGSDDELGPIRKKEEDQASQGYKGDNAVIPYETDEDPRRRNILRSLRRNTKKPKPKPRPSITKATWESNYFGVPLTTVVTPEKPIPVFIERCIEYIEATGKVSHNNKVNLMTSENLSICFWPTLMRPDFSTMDALTATRTYQTIIELFIQQCPFFFHNRPISEPPGAAPSSPSALASTVPFLTSTPVTSQPSPPQSPPPTPQSPMQPLLPSQLQAEHTL</sequence>
<dbReference type="InterPro" id="IPR039006">
    <property type="entry name" value="RhoGAP_pG2"/>
</dbReference>
<dbReference type="PROSITE" id="PS51853">
    <property type="entry name" value="PG2"/>
    <property type="match status" value="1"/>
</dbReference>
<feature type="compositionally biased region" description="Low complexity" evidence="10">
    <location>
        <begin position="1382"/>
        <end position="1396"/>
    </location>
</feature>
<dbReference type="FunFam" id="1.10.10.440:FF:000017">
    <property type="entry name" value="Rho GTPase activating protein 35"/>
    <property type="match status" value="1"/>
</dbReference>
<dbReference type="PANTHER" id="PTHR46005">
    <property type="entry name" value="RHO GTPASE-ACTIVATING PROTEIN 190"/>
    <property type="match status" value="1"/>
</dbReference>
<feature type="coiled-coil region" evidence="9">
    <location>
        <begin position="413"/>
        <end position="440"/>
    </location>
</feature>
<keyword evidence="9" id="KW-0175">Coiled coil</keyword>
<dbReference type="InterPro" id="IPR002713">
    <property type="entry name" value="FF_domain"/>
</dbReference>
<feature type="compositionally biased region" description="Pro residues" evidence="10">
    <location>
        <begin position="1368"/>
        <end position="1381"/>
    </location>
</feature>
<accession>A0A5N3VMZ3</accession>
<dbReference type="GO" id="GO:0050770">
    <property type="term" value="P:regulation of axonogenesis"/>
    <property type="evidence" value="ECO:0007669"/>
    <property type="project" value="TreeGrafter"/>
</dbReference>
<dbReference type="SMART" id="SM00441">
    <property type="entry name" value="FF"/>
    <property type="match status" value="4"/>
</dbReference>
<dbReference type="Pfam" id="PF00071">
    <property type="entry name" value="Ras"/>
    <property type="match status" value="1"/>
</dbReference>
<evidence type="ECO:0000256" key="2">
    <source>
        <dbReference type="ARBA" id="ARBA00004316"/>
    </source>
</evidence>
<keyword evidence="7" id="KW-0547">Nucleotide-binding</keyword>
<evidence type="ECO:0000256" key="3">
    <source>
        <dbReference type="ARBA" id="ARBA00004496"/>
    </source>
</evidence>
<comment type="subcellular location">
    <subcellularLocation>
        <location evidence="2">Cell projection</location>
    </subcellularLocation>
    <subcellularLocation>
        <location evidence="3">Cytoplasm</location>
    </subcellularLocation>
    <subcellularLocation>
        <location evidence="1">Endomembrane system</location>
    </subcellularLocation>
</comment>
<dbReference type="GO" id="GO:0005096">
    <property type="term" value="F:GTPase activator activity"/>
    <property type="evidence" value="ECO:0007669"/>
    <property type="project" value="UniProtKB-KW"/>
</dbReference>
<dbReference type="SUPFAM" id="SSF52540">
    <property type="entry name" value="P-loop containing nucleoside triphosphate hydrolases"/>
    <property type="match status" value="1"/>
</dbReference>
<feature type="domain" description="PG2 pseudoGTPase" evidence="13">
    <location>
        <begin position="783"/>
        <end position="947"/>
    </location>
</feature>
<dbReference type="GO" id="GO:0005525">
    <property type="term" value="F:GTP binding"/>
    <property type="evidence" value="ECO:0007669"/>
    <property type="project" value="InterPro"/>
</dbReference>
<dbReference type="PRINTS" id="PR00449">
    <property type="entry name" value="RASTRNSFRMNG"/>
</dbReference>
<feature type="domain" description="PG1 pseudoGTPase" evidence="12">
    <location>
        <begin position="592"/>
        <end position="767"/>
    </location>
</feature>
<dbReference type="Gene3D" id="1.10.10.440">
    <property type="entry name" value="FF domain"/>
    <property type="match status" value="2"/>
</dbReference>
<evidence type="ECO:0000256" key="7">
    <source>
        <dbReference type="ARBA" id="ARBA00022741"/>
    </source>
</evidence>
<dbReference type="FunFam" id="3.40.50.300:FF:000349">
    <property type="entry name" value="Rho GTPase-activating protein 5"/>
    <property type="match status" value="1"/>
</dbReference>
<organism evidence="14 15">
    <name type="scientific">Muntiacus muntjak</name>
    <name type="common">Barking deer</name>
    <name type="synonym">Indian muntjac</name>
    <dbReference type="NCBI Taxonomy" id="9888"/>
    <lineage>
        <taxon>Eukaryota</taxon>
        <taxon>Metazoa</taxon>
        <taxon>Chordata</taxon>
        <taxon>Craniata</taxon>
        <taxon>Vertebrata</taxon>
        <taxon>Euteleostomi</taxon>
        <taxon>Mammalia</taxon>
        <taxon>Eutheria</taxon>
        <taxon>Laurasiatheria</taxon>
        <taxon>Artiodactyla</taxon>
        <taxon>Ruminantia</taxon>
        <taxon>Pecora</taxon>
        <taxon>Cervidae</taxon>
        <taxon>Muntiacinae</taxon>
        <taxon>Muntiacus</taxon>
    </lineage>
</organism>
<dbReference type="GO" id="GO:0005829">
    <property type="term" value="C:cytosol"/>
    <property type="evidence" value="ECO:0007669"/>
    <property type="project" value="TreeGrafter"/>
</dbReference>
<dbReference type="Gene3D" id="3.40.50.300">
    <property type="entry name" value="P-loop containing nucleotide triphosphate hydrolases"/>
    <property type="match status" value="1"/>
</dbReference>
<dbReference type="GO" id="GO:0003924">
    <property type="term" value="F:GTPase activity"/>
    <property type="evidence" value="ECO:0007669"/>
    <property type="project" value="InterPro"/>
</dbReference>
<dbReference type="SUPFAM" id="SSF48350">
    <property type="entry name" value="GTPase activation domain, GAP"/>
    <property type="match status" value="1"/>
</dbReference>
<reference evidence="14 15" key="1">
    <citation type="submission" date="2019-06" db="EMBL/GenBank/DDBJ databases">
        <title>Discovery of a novel chromosome fission-fusion reversal in muntjac.</title>
        <authorList>
            <person name="Mudd A.B."/>
            <person name="Bredeson J.V."/>
            <person name="Baum R."/>
            <person name="Hockemeyer D."/>
            <person name="Rokhsar D.S."/>
        </authorList>
    </citation>
    <scope>NUCLEOTIDE SEQUENCE [LARGE SCALE GENOMIC DNA]</scope>
    <source>
        <strain evidence="14">UTSW_UCB_Mm</strain>
        <tissue evidence="14">Fibroblast cell line</tissue>
    </source>
</reference>
<evidence type="ECO:0000259" key="11">
    <source>
        <dbReference type="PROSITE" id="PS51676"/>
    </source>
</evidence>
<name>A0A5N3VMZ3_MUNMU</name>
<feature type="domain" description="FF" evidence="11">
    <location>
        <begin position="429"/>
        <end position="483"/>
    </location>
</feature>
<feature type="region of interest" description="Disordered" evidence="10">
    <location>
        <begin position="1061"/>
        <end position="1087"/>
    </location>
</feature>
<gene>
    <name evidence="14" type="ORF">FD754_015331</name>
</gene>
<feature type="region of interest" description="Disordered" evidence="10">
    <location>
        <begin position="1340"/>
        <end position="1396"/>
    </location>
</feature>
<evidence type="ECO:0008006" key="16">
    <source>
        <dbReference type="Google" id="ProtNLM"/>
    </source>
</evidence>
<dbReference type="InterPro" id="IPR001806">
    <property type="entry name" value="Small_GTPase"/>
</dbReference>
<keyword evidence="15" id="KW-1185">Reference proteome</keyword>
<dbReference type="InterPro" id="IPR027417">
    <property type="entry name" value="P-loop_NTPase"/>
</dbReference>
<evidence type="ECO:0000256" key="10">
    <source>
        <dbReference type="SAM" id="MobiDB-lite"/>
    </source>
</evidence>
<evidence type="ECO:0000313" key="15">
    <source>
        <dbReference type="Proteomes" id="UP000326458"/>
    </source>
</evidence>
<evidence type="ECO:0000256" key="1">
    <source>
        <dbReference type="ARBA" id="ARBA00004308"/>
    </source>
</evidence>
<evidence type="ECO:0000259" key="12">
    <source>
        <dbReference type="PROSITE" id="PS51852"/>
    </source>
</evidence>
<dbReference type="Pfam" id="PF23083">
    <property type="entry name" value="FF_RHG35_4th"/>
    <property type="match status" value="1"/>
</dbReference>
<evidence type="ECO:0000256" key="4">
    <source>
        <dbReference type="ARBA" id="ARBA00022468"/>
    </source>
</evidence>
<feature type="region of interest" description="Disordered" evidence="10">
    <location>
        <begin position="1125"/>
        <end position="1147"/>
    </location>
</feature>
<dbReference type="InterPro" id="IPR036517">
    <property type="entry name" value="FF_domain_sf"/>
</dbReference>
<dbReference type="EMBL" id="VCEA01000002">
    <property type="protein sequence ID" value="KAB0350474.1"/>
    <property type="molecule type" value="Genomic_DNA"/>
</dbReference>
<dbReference type="SUPFAM" id="SSF81698">
    <property type="entry name" value="FF domain"/>
    <property type="match status" value="1"/>
</dbReference>
<feature type="domain" description="FF" evidence="11">
    <location>
        <begin position="270"/>
        <end position="327"/>
    </location>
</feature>
<evidence type="ECO:0000259" key="13">
    <source>
        <dbReference type="PROSITE" id="PS51853"/>
    </source>
</evidence>
<keyword evidence="6" id="KW-0677">Repeat</keyword>
<feature type="domain" description="FF" evidence="11">
    <location>
        <begin position="368"/>
        <end position="422"/>
    </location>
</feature>
<proteinExistence type="predicted"/>
<dbReference type="Pfam" id="PF16512">
    <property type="entry name" value="RhoGAP-FF1"/>
    <property type="match status" value="1"/>
</dbReference>
<feature type="compositionally biased region" description="Low complexity" evidence="10">
    <location>
        <begin position="1345"/>
        <end position="1367"/>
    </location>
</feature>
<feature type="compositionally biased region" description="Polar residues" evidence="10">
    <location>
        <begin position="1125"/>
        <end position="1142"/>
    </location>
</feature>
<dbReference type="GO" id="GO:0012505">
    <property type="term" value="C:endomembrane system"/>
    <property type="evidence" value="ECO:0007669"/>
    <property type="project" value="UniProtKB-SubCell"/>
</dbReference>
<evidence type="ECO:0000313" key="14">
    <source>
        <dbReference type="EMBL" id="KAB0350474.1"/>
    </source>
</evidence>
<keyword evidence="8" id="KW-0966">Cell projection</keyword>